<dbReference type="InterPro" id="IPR007312">
    <property type="entry name" value="Phosphoesterase"/>
</dbReference>
<feature type="non-terminal residue" evidence="2">
    <location>
        <position position="1"/>
    </location>
</feature>
<feature type="non-terminal residue" evidence="2">
    <location>
        <position position="234"/>
    </location>
</feature>
<dbReference type="GO" id="GO:0042578">
    <property type="term" value="F:phosphoric ester hydrolase activity"/>
    <property type="evidence" value="ECO:0007669"/>
    <property type="project" value="UniProtKB-ARBA"/>
</dbReference>
<evidence type="ECO:0000313" key="2">
    <source>
        <dbReference type="EMBL" id="EQD27084.1"/>
    </source>
</evidence>
<dbReference type="AlphaFoldDB" id="T0ZE78"/>
<dbReference type="Gene3D" id="3.40.720.10">
    <property type="entry name" value="Alkaline Phosphatase, subunit A"/>
    <property type="match status" value="2"/>
</dbReference>
<comment type="caution">
    <text evidence="2">The sequence shown here is derived from an EMBL/GenBank/DDBJ whole genome shotgun (WGS) entry which is preliminary data.</text>
</comment>
<dbReference type="EC" id="3.1.-.-" evidence="2"/>
<sequence length="234" mass="24830">SLPVAFSSTQVVHPFALTGDSTPDLPHTQQANLADLNGGANNMFVAEANASGVASPQDAAGYYTARQIPNYYDYATYYGLADRFFTGVLGPTEPNRVFDLSAYVGSWNADSTPPANVTAHATVLDQLTGQGIPWNYDYAGSPIGLTADLFPSLRDSTCNSARILPVSDLPAQLRTPGVPSVVYIDPSTSALYSEHPPENVTLGEEWSVAVINAILRSPETNSSAILVLYDENGG</sequence>
<name>T0ZE78_9ZZZZ</name>
<dbReference type="InterPro" id="IPR017850">
    <property type="entry name" value="Alkaline_phosphatase_core_sf"/>
</dbReference>
<dbReference type="PANTHER" id="PTHR31956">
    <property type="entry name" value="NON-SPECIFIC PHOSPHOLIPASE C4-RELATED"/>
    <property type="match status" value="1"/>
</dbReference>
<accession>T0ZE78</accession>
<proteinExistence type="predicted"/>
<evidence type="ECO:0000256" key="1">
    <source>
        <dbReference type="ARBA" id="ARBA00022801"/>
    </source>
</evidence>
<gene>
    <name evidence="2" type="ORF">B1B_19301</name>
</gene>
<keyword evidence="1 2" id="KW-0378">Hydrolase</keyword>
<reference evidence="2" key="1">
    <citation type="submission" date="2013-08" db="EMBL/GenBank/DDBJ databases">
        <authorList>
            <person name="Mendez C."/>
            <person name="Richter M."/>
            <person name="Ferrer M."/>
            <person name="Sanchez J."/>
        </authorList>
    </citation>
    <scope>NUCLEOTIDE SEQUENCE</scope>
</reference>
<dbReference type="EMBL" id="AUZY01012969">
    <property type="protein sequence ID" value="EQD27084.1"/>
    <property type="molecule type" value="Genomic_DNA"/>
</dbReference>
<reference evidence="2" key="2">
    <citation type="journal article" date="2014" name="ISME J.">
        <title>Microbial stratification in low pH oxic and suboxic macroscopic growths along an acid mine drainage.</title>
        <authorList>
            <person name="Mendez-Garcia C."/>
            <person name="Mesa V."/>
            <person name="Sprenger R.R."/>
            <person name="Richter M."/>
            <person name="Diez M.S."/>
            <person name="Solano J."/>
            <person name="Bargiela R."/>
            <person name="Golyshina O.V."/>
            <person name="Manteca A."/>
            <person name="Ramos J.L."/>
            <person name="Gallego J.R."/>
            <person name="Llorente I."/>
            <person name="Martins Dos Santos V.A."/>
            <person name="Jensen O.N."/>
            <person name="Pelaez A.I."/>
            <person name="Sanchez J."/>
            <person name="Ferrer M."/>
        </authorList>
    </citation>
    <scope>NUCLEOTIDE SEQUENCE</scope>
</reference>
<protein>
    <submittedName>
        <fullName evidence="2">Phosphoesterase</fullName>
        <ecNumber evidence="2">3.1.-.-</ecNumber>
    </submittedName>
</protein>
<dbReference type="PANTHER" id="PTHR31956:SF1">
    <property type="entry name" value="NON-SPECIFIC PHOSPHOLIPASE C1"/>
    <property type="match status" value="1"/>
</dbReference>
<dbReference type="Pfam" id="PF04185">
    <property type="entry name" value="Phosphoesterase"/>
    <property type="match status" value="1"/>
</dbReference>
<organism evidence="2">
    <name type="scientific">mine drainage metagenome</name>
    <dbReference type="NCBI Taxonomy" id="410659"/>
    <lineage>
        <taxon>unclassified sequences</taxon>
        <taxon>metagenomes</taxon>
        <taxon>ecological metagenomes</taxon>
    </lineage>
</organism>